<evidence type="ECO:0008006" key="4">
    <source>
        <dbReference type="Google" id="ProtNLM"/>
    </source>
</evidence>
<feature type="compositionally biased region" description="Polar residues" evidence="1">
    <location>
        <begin position="1211"/>
        <end position="1224"/>
    </location>
</feature>
<proteinExistence type="predicted"/>
<evidence type="ECO:0000313" key="3">
    <source>
        <dbReference type="Proteomes" id="UP000824469"/>
    </source>
</evidence>
<dbReference type="Proteomes" id="UP000824469">
    <property type="component" value="Unassembled WGS sequence"/>
</dbReference>
<organism evidence="2 3">
    <name type="scientific">Taxus chinensis</name>
    <name type="common">Chinese yew</name>
    <name type="synonym">Taxus wallichiana var. chinensis</name>
    <dbReference type="NCBI Taxonomy" id="29808"/>
    <lineage>
        <taxon>Eukaryota</taxon>
        <taxon>Viridiplantae</taxon>
        <taxon>Streptophyta</taxon>
        <taxon>Embryophyta</taxon>
        <taxon>Tracheophyta</taxon>
        <taxon>Spermatophyta</taxon>
        <taxon>Pinopsida</taxon>
        <taxon>Pinidae</taxon>
        <taxon>Conifers II</taxon>
        <taxon>Cupressales</taxon>
        <taxon>Taxaceae</taxon>
        <taxon>Taxus</taxon>
    </lineage>
</organism>
<feature type="region of interest" description="Disordered" evidence="1">
    <location>
        <begin position="1411"/>
        <end position="1450"/>
    </location>
</feature>
<accession>A0AA38FSY8</accession>
<feature type="non-terminal residue" evidence="2">
    <location>
        <position position="1"/>
    </location>
</feature>
<dbReference type="PANTHER" id="PTHR31008:SF15">
    <property type="entry name" value="GPI-ANCHORED ADHESIN-LIKE PROTEIN"/>
    <property type="match status" value="1"/>
</dbReference>
<feature type="compositionally biased region" description="Basic and acidic residues" evidence="1">
    <location>
        <begin position="1172"/>
        <end position="1184"/>
    </location>
</feature>
<name>A0AA38FSY8_TAXCH</name>
<feature type="region of interest" description="Disordered" evidence="1">
    <location>
        <begin position="352"/>
        <end position="382"/>
    </location>
</feature>
<feature type="compositionally biased region" description="Polar residues" evidence="1">
    <location>
        <begin position="1190"/>
        <end position="1203"/>
    </location>
</feature>
<comment type="caution">
    <text evidence="2">The sequence shown here is derived from an EMBL/GenBank/DDBJ whole genome shotgun (WGS) entry which is preliminary data.</text>
</comment>
<feature type="region of interest" description="Disordered" evidence="1">
    <location>
        <begin position="1086"/>
        <end position="1224"/>
    </location>
</feature>
<feature type="compositionally biased region" description="Basic residues" evidence="1">
    <location>
        <begin position="430"/>
        <end position="440"/>
    </location>
</feature>
<feature type="region of interest" description="Disordered" evidence="1">
    <location>
        <begin position="898"/>
        <end position="1071"/>
    </location>
</feature>
<evidence type="ECO:0000256" key="1">
    <source>
        <dbReference type="SAM" id="MobiDB-lite"/>
    </source>
</evidence>
<feature type="compositionally biased region" description="Basic and acidic residues" evidence="1">
    <location>
        <begin position="1020"/>
        <end position="1037"/>
    </location>
</feature>
<feature type="compositionally biased region" description="Polar residues" evidence="1">
    <location>
        <begin position="352"/>
        <end position="381"/>
    </location>
</feature>
<feature type="compositionally biased region" description="Low complexity" evidence="1">
    <location>
        <begin position="941"/>
        <end position="961"/>
    </location>
</feature>
<dbReference type="OMA" id="PYNEKST"/>
<keyword evidence="3" id="KW-1185">Reference proteome</keyword>
<dbReference type="EMBL" id="JAHRHJ020000007">
    <property type="protein sequence ID" value="KAH9309218.1"/>
    <property type="molecule type" value="Genomic_DNA"/>
</dbReference>
<feature type="region of interest" description="Disordered" evidence="1">
    <location>
        <begin position="1360"/>
        <end position="1392"/>
    </location>
</feature>
<evidence type="ECO:0000313" key="2">
    <source>
        <dbReference type="EMBL" id="KAH9309218.1"/>
    </source>
</evidence>
<feature type="compositionally biased region" description="Polar residues" evidence="1">
    <location>
        <begin position="999"/>
        <end position="1011"/>
    </location>
</feature>
<feature type="compositionally biased region" description="Polar residues" evidence="1">
    <location>
        <begin position="1411"/>
        <end position="1421"/>
    </location>
</feature>
<feature type="compositionally biased region" description="Basic and acidic residues" evidence="1">
    <location>
        <begin position="472"/>
        <end position="486"/>
    </location>
</feature>
<feature type="region of interest" description="Disordered" evidence="1">
    <location>
        <begin position="472"/>
        <end position="512"/>
    </location>
</feature>
<feature type="region of interest" description="Disordered" evidence="1">
    <location>
        <begin position="861"/>
        <end position="883"/>
    </location>
</feature>
<feature type="region of interest" description="Disordered" evidence="1">
    <location>
        <begin position="418"/>
        <end position="452"/>
    </location>
</feature>
<sequence length="1483" mass="162680">MKADTRLDYAVFQLSPKRNRCQLFASAGGVTEKLASGLLKPFLMHLKKTEEHVVCGGGHLIKLEACSDNYQNVTPWFTKGTLERFVRFVSTPEVLEHIYTVDAEMLQLDQARKFQIALYSQGGSDQVSNMGLVRDGSRQVEILKSRSGREATDSSQRELLDAIDVRLTALEKELRMAFARAAAAGFEIEHMGDLMIFAERFGATRLRDACAKFMALCQKWQEVYSMVNESDAISPSSDVSTNRLHGKYLPFSLPKKGKVSDAQGDIREMIGRNEVDSVSSGITSQISLDLQLTHFAEAANHRSSESALSVSDTKQIGKVLKENQVSITPVQSRKDQSAPKFSNFLSVFAGNQERSGSSSPVGVSTINSDHNSTSGNSSITDDSFVKPDAYSRINNLTAEASSESMDITSIEFEQIESDMGNQSLGERNRHLVRSPHRRRSSSPMRRVQIGRLGSCRSNSAAIKSINYFQDLPKKVTDPNRESRSSDSDDAESNNGSSNLSEPAEKPPSSRRLSVQDAIHLFERKQKEVRQSENEGMKKIGKVDGRRMMSSEDGNSNTNEKVVLRRWSGASDMSMEELAPQQAKDGNQNQYQYQNAFVPLSRIKPHAQTSSSDQVVQLSGGMVDTQNTVELEESPQSEFRSLANNDQGVEKRKDTGSTYLVHRNDITSCLSQSSSAYEQTSSTDQDMMPTTMQMNNANVGTKEVMQTPFQMTAYPVSKVSETVGFSHIRSRSSGCEPITSMHLKVTKPKGSQDWKEELGEKANQLEALFAAHKLRSQSQRLNSQAKLRMISKETSVEVEPNNLFTRDVQNMGKESLGSSWNNGMDSDVKISTSMADSNHVECHGQGELLEFAKDEVRGKHYSHYKEKRDAKLRDEQTTKGAEKEAQLKAMQLVLEKRKAEMEARNRTKKDPSVQDGKKTFNSPDDMPRDLPNTNGAKKKSSKLIPASSSLSLESSSPRTSLPAKIQNSSNISSGRRKSMRENPLAQSVPNFADIRKENTKPSQGRINSNSLVQGKGQGSRGELKSNSKSFGIREHSYPEHVGSGSVPQLANNKKDKKQQSASAVRKSISGPLTEEVSGKIVKVAASEPSFSKETKRGTVAPLESKSFLRKGRGIGPGAGSEVTKLKQSSAANDGMKNASEGQMDGQNGEEMVDESGDLLQSSNTHEVNEAGLAEEKENEGDKGTSDDVEISDNQGDSDNIQNDMQGDDGSAISPSELPSSLTDTNNTYNEKIGKKVLCAEASITAAALPCCTTSLPREHAAASLSPISKSPTLHRYTASDHFSSSASMTMIGDSPHGSPTWNSHMPQHPQISETSAMETARTRKKWGKAQKIVLATASQQPRHKDVPTGLKRLLKFGRKNRGSERITDCASASTTSEGDEDTEETKDLTGRSADHFLRRTRTQAKTILTGQSSYDFGSSNGHQEIESFPELSSTQSSGSSIPAPPVNFKPREDNLSGVTMIKGEFPRASSLFLSTHLFKPPIFQ</sequence>
<reference evidence="2 3" key="1">
    <citation type="journal article" date="2021" name="Nat. Plants">
        <title>The Taxus genome provides insights into paclitaxel biosynthesis.</title>
        <authorList>
            <person name="Xiong X."/>
            <person name="Gou J."/>
            <person name="Liao Q."/>
            <person name="Li Y."/>
            <person name="Zhou Q."/>
            <person name="Bi G."/>
            <person name="Li C."/>
            <person name="Du R."/>
            <person name="Wang X."/>
            <person name="Sun T."/>
            <person name="Guo L."/>
            <person name="Liang H."/>
            <person name="Lu P."/>
            <person name="Wu Y."/>
            <person name="Zhang Z."/>
            <person name="Ro D.K."/>
            <person name="Shang Y."/>
            <person name="Huang S."/>
            <person name="Yan J."/>
        </authorList>
    </citation>
    <scope>NUCLEOTIDE SEQUENCE [LARGE SCALE GENOMIC DNA]</scope>
    <source>
        <strain evidence="2">Ta-2019</strain>
    </source>
</reference>
<gene>
    <name evidence="2" type="ORF">KI387_037129</name>
</gene>
<feature type="compositionally biased region" description="Basic and acidic residues" evidence="1">
    <location>
        <begin position="524"/>
        <end position="549"/>
    </location>
</feature>
<protein>
    <recommendedName>
        <fullName evidence="4">COP1-interacting protein 7</fullName>
    </recommendedName>
</protein>
<dbReference type="PANTHER" id="PTHR31008">
    <property type="entry name" value="COP1-INTERACTING PROTEIN-RELATED"/>
    <property type="match status" value="1"/>
</dbReference>
<feature type="compositionally biased region" description="Polar residues" evidence="1">
    <location>
        <begin position="1429"/>
        <end position="1439"/>
    </location>
</feature>
<feature type="region of interest" description="Disordered" evidence="1">
    <location>
        <begin position="524"/>
        <end position="557"/>
    </location>
</feature>
<feature type="compositionally biased region" description="Basic and acidic residues" evidence="1">
    <location>
        <begin position="898"/>
        <end position="917"/>
    </location>
</feature>